<feature type="domain" description="F-box" evidence="1">
    <location>
        <begin position="6"/>
        <end position="56"/>
    </location>
</feature>
<evidence type="ECO:0000313" key="3">
    <source>
        <dbReference type="Proteomes" id="UP001642540"/>
    </source>
</evidence>
<dbReference type="Gene3D" id="1.20.1280.50">
    <property type="match status" value="1"/>
</dbReference>
<protein>
    <recommendedName>
        <fullName evidence="1">F-box domain-containing protein</fullName>
    </recommendedName>
</protein>
<reference evidence="2 3" key="1">
    <citation type="submission" date="2024-08" db="EMBL/GenBank/DDBJ databases">
        <authorList>
            <person name="Cucini C."/>
            <person name="Frati F."/>
        </authorList>
    </citation>
    <scope>NUCLEOTIDE SEQUENCE [LARGE SCALE GENOMIC DNA]</scope>
</reference>
<dbReference type="Proteomes" id="UP001642540">
    <property type="component" value="Unassembled WGS sequence"/>
</dbReference>
<name>A0ABP1R2B4_9HEXA</name>
<dbReference type="EMBL" id="CAXLJM020000055">
    <property type="protein sequence ID" value="CAL8117700.1"/>
    <property type="molecule type" value="Genomic_DNA"/>
</dbReference>
<evidence type="ECO:0000259" key="1">
    <source>
        <dbReference type="PROSITE" id="PS50181"/>
    </source>
</evidence>
<keyword evidence="3" id="KW-1185">Reference proteome</keyword>
<organism evidence="2 3">
    <name type="scientific">Orchesella dallaii</name>
    <dbReference type="NCBI Taxonomy" id="48710"/>
    <lineage>
        <taxon>Eukaryota</taxon>
        <taxon>Metazoa</taxon>
        <taxon>Ecdysozoa</taxon>
        <taxon>Arthropoda</taxon>
        <taxon>Hexapoda</taxon>
        <taxon>Collembola</taxon>
        <taxon>Entomobryomorpha</taxon>
        <taxon>Entomobryoidea</taxon>
        <taxon>Orchesellidae</taxon>
        <taxon>Orchesellinae</taxon>
        <taxon>Orchesella</taxon>
    </lineage>
</organism>
<dbReference type="PROSITE" id="PS50181">
    <property type="entry name" value="FBOX"/>
    <property type="match status" value="1"/>
</dbReference>
<dbReference type="InterPro" id="IPR001810">
    <property type="entry name" value="F-box_dom"/>
</dbReference>
<evidence type="ECO:0000313" key="2">
    <source>
        <dbReference type="EMBL" id="CAL8117700.1"/>
    </source>
</evidence>
<comment type="caution">
    <text evidence="2">The sequence shown here is derived from an EMBL/GenBank/DDBJ whole genome shotgun (WGS) entry which is preliminary data.</text>
</comment>
<accession>A0ABP1R2B4</accession>
<dbReference type="InterPro" id="IPR036047">
    <property type="entry name" value="F-box-like_dom_sf"/>
</dbReference>
<proteinExistence type="predicted"/>
<dbReference type="Pfam" id="PF12937">
    <property type="entry name" value="F-box-like"/>
    <property type="match status" value="1"/>
</dbReference>
<sequence>MESLHSTKISDLPNEMLEQIFNFLENPNDFLAVIGTCHRWHDIMAYRKTERLFGKVLPILLQDDLLPLRSMLTLRQIRTNWKEEVKIQLQQSPSRSRLISKYNLEEAEQVNRLIAHARNLPQGGNPFLGNHLTITMDDPGAYDQILQLIQQHGTPLMSVVMHFISNNFPHIELASILGGIPNVEILSILGFIENWDVGDGVDTSVPPLPFLNNLGVVMLGADLENQPNDDRYQRLLSVLLTAYGEQLGTLRCSKELLRIGGISDLLLNLRRLDIFLPHRSTDTFTQNDFHVLSQVGWRLHTFTFWGCYIPLTVEFMAALNNFSTTLENLDIFIEVDEHFDPDLLASFPLLKILTLAINSELQSIPLGMKDKLMKLAGVAPNLEELSIILRNKAFCDVVWDFTTMSFVFKKLIVFKLFRPL</sequence>
<dbReference type="SUPFAM" id="SSF81383">
    <property type="entry name" value="F-box domain"/>
    <property type="match status" value="1"/>
</dbReference>
<gene>
    <name evidence="2" type="ORF">ODALV1_LOCUS17815</name>
</gene>